<dbReference type="AlphaFoldDB" id="A0AAW1KHJ8"/>
<dbReference type="FunFam" id="3.30.160.60:FF:000349">
    <property type="entry name" value="metal regulatory transcription factor 1"/>
    <property type="match status" value="1"/>
</dbReference>
<feature type="domain" description="C2H2-type" evidence="6">
    <location>
        <begin position="156"/>
        <end position="185"/>
    </location>
</feature>
<dbReference type="Pfam" id="PF00096">
    <property type="entry name" value="zf-C2H2"/>
    <property type="match status" value="4"/>
</dbReference>
<dbReference type="PANTHER" id="PTHR46179">
    <property type="entry name" value="ZINC FINGER PROTEIN"/>
    <property type="match status" value="1"/>
</dbReference>
<reference evidence="7 8" key="1">
    <citation type="journal article" date="2024" name="BMC Genomics">
        <title>De novo assembly and annotation of Popillia japonica's genome with initial clues to its potential as an invasive pest.</title>
        <authorList>
            <person name="Cucini C."/>
            <person name="Boschi S."/>
            <person name="Funari R."/>
            <person name="Cardaioli E."/>
            <person name="Iannotti N."/>
            <person name="Marturano G."/>
            <person name="Paoli F."/>
            <person name="Bruttini M."/>
            <person name="Carapelli A."/>
            <person name="Frati F."/>
            <person name="Nardi F."/>
        </authorList>
    </citation>
    <scope>NUCLEOTIDE SEQUENCE [LARGE SCALE GENOMIC DNA]</scope>
    <source>
        <strain evidence="7">DMR45628</strain>
    </source>
</reference>
<evidence type="ECO:0000259" key="6">
    <source>
        <dbReference type="PROSITE" id="PS50157"/>
    </source>
</evidence>
<feature type="domain" description="C2H2-type" evidence="6">
    <location>
        <begin position="215"/>
        <end position="244"/>
    </location>
</feature>
<keyword evidence="4" id="KW-0862">Zinc</keyword>
<evidence type="ECO:0000256" key="4">
    <source>
        <dbReference type="ARBA" id="ARBA00022833"/>
    </source>
</evidence>
<dbReference type="GO" id="GO:0005634">
    <property type="term" value="C:nucleus"/>
    <property type="evidence" value="ECO:0007669"/>
    <property type="project" value="UniProtKB-ARBA"/>
</dbReference>
<dbReference type="FunFam" id="3.30.160.60:FF:000397">
    <property type="entry name" value="Metal regulatory transcription factor 1"/>
    <property type="match status" value="1"/>
</dbReference>
<dbReference type="FunFam" id="3.30.160.60:FF:000072">
    <property type="entry name" value="zinc finger protein 143 isoform X1"/>
    <property type="match status" value="1"/>
</dbReference>
<evidence type="ECO:0000256" key="3">
    <source>
        <dbReference type="ARBA" id="ARBA00022771"/>
    </source>
</evidence>
<evidence type="ECO:0000313" key="8">
    <source>
        <dbReference type="Proteomes" id="UP001458880"/>
    </source>
</evidence>
<evidence type="ECO:0000313" key="7">
    <source>
        <dbReference type="EMBL" id="KAK9719180.1"/>
    </source>
</evidence>
<protein>
    <submittedName>
        <fullName evidence="7">Zinc finger, C2H2 type</fullName>
    </submittedName>
</protein>
<dbReference type="InterPro" id="IPR036236">
    <property type="entry name" value="Znf_C2H2_sf"/>
</dbReference>
<keyword evidence="3 5" id="KW-0863">Zinc-finger</keyword>
<dbReference type="EMBL" id="JASPKY010000222">
    <property type="protein sequence ID" value="KAK9719180.1"/>
    <property type="molecule type" value="Genomic_DNA"/>
</dbReference>
<dbReference type="PROSITE" id="PS00028">
    <property type="entry name" value="ZINC_FINGER_C2H2_1"/>
    <property type="match status" value="4"/>
</dbReference>
<keyword evidence="2" id="KW-0677">Repeat</keyword>
<dbReference type="PROSITE" id="PS50157">
    <property type="entry name" value="ZINC_FINGER_C2H2_2"/>
    <property type="match status" value="4"/>
</dbReference>
<dbReference type="SMART" id="SM00355">
    <property type="entry name" value="ZnF_C2H2"/>
    <property type="match status" value="4"/>
</dbReference>
<sequence>MESRRVKNETDISDDRFESVIVSHDLQDCLDESFDMCFNKVYEQLPIINYSKISDETERPENTTYIGKLQGHDENTGYIYHTISPDEIYMHINPGLSGGMPEEPSHATITIHSTNPETKETLVNRFHCEYDGCTRTYSTVGNLRTHMKTHKGEYRFKCAEPNCGKAFLTSYSLKIHIRVHTKVKPFECTHEGCEKAFNTLYRLRAHERLHNGKTFNCESNGCMKFFTTLSDLKKHIRTHTRERPYNAIQDEIDSWIYPVNFIINTTLLCFQTMTRDHVA</sequence>
<dbReference type="Gene3D" id="3.30.160.60">
    <property type="entry name" value="Classic Zinc Finger"/>
    <property type="match status" value="4"/>
</dbReference>
<dbReference type="GO" id="GO:0006357">
    <property type="term" value="P:regulation of transcription by RNA polymerase II"/>
    <property type="evidence" value="ECO:0007669"/>
    <property type="project" value="TreeGrafter"/>
</dbReference>
<dbReference type="FunFam" id="3.30.160.60:FF:000370">
    <property type="entry name" value="Metal regulatory transcription factor 1"/>
    <property type="match status" value="1"/>
</dbReference>
<proteinExistence type="predicted"/>
<gene>
    <name evidence="7" type="ORF">QE152_g22859</name>
</gene>
<evidence type="ECO:0000256" key="2">
    <source>
        <dbReference type="ARBA" id="ARBA00022737"/>
    </source>
</evidence>
<dbReference type="Proteomes" id="UP001458880">
    <property type="component" value="Unassembled WGS sequence"/>
</dbReference>
<evidence type="ECO:0000256" key="1">
    <source>
        <dbReference type="ARBA" id="ARBA00022723"/>
    </source>
</evidence>
<dbReference type="InterPro" id="IPR013087">
    <property type="entry name" value="Znf_C2H2_type"/>
</dbReference>
<organism evidence="7 8">
    <name type="scientific">Popillia japonica</name>
    <name type="common">Japanese beetle</name>
    <dbReference type="NCBI Taxonomy" id="7064"/>
    <lineage>
        <taxon>Eukaryota</taxon>
        <taxon>Metazoa</taxon>
        <taxon>Ecdysozoa</taxon>
        <taxon>Arthropoda</taxon>
        <taxon>Hexapoda</taxon>
        <taxon>Insecta</taxon>
        <taxon>Pterygota</taxon>
        <taxon>Neoptera</taxon>
        <taxon>Endopterygota</taxon>
        <taxon>Coleoptera</taxon>
        <taxon>Polyphaga</taxon>
        <taxon>Scarabaeiformia</taxon>
        <taxon>Scarabaeidae</taxon>
        <taxon>Rutelinae</taxon>
        <taxon>Popillia</taxon>
    </lineage>
</organism>
<dbReference type="PANTHER" id="PTHR46179:SF25">
    <property type="entry name" value="METAL RESPONSE ELEMENT-BINDING TRANSCRIPTION FACTOR-1, ISOFORM C"/>
    <property type="match status" value="1"/>
</dbReference>
<dbReference type="GO" id="GO:0008270">
    <property type="term" value="F:zinc ion binding"/>
    <property type="evidence" value="ECO:0007669"/>
    <property type="project" value="UniProtKB-KW"/>
</dbReference>
<dbReference type="SUPFAM" id="SSF57667">
    <property type="entry name" value="beta-beta-alpha zinc fingers"/>
    <property type="match status" value="3"/>
</dbReference>
<feature type="domain" description="C2H2-type" evidence="6">
    <location>
        <begin position="186"/>
        <end position="215"/>
    </location>
</feature>
<name>A0AAW1KHJ8_POPJA</name>
<keyword evidence="1" id="KW-0479">Metal-binding</keyword>
<feature type="domain" description="C2H2-type" evidence="6">
    <location>
        <begin position="126"/>
        <end position="155"/>
    </location>
</feature>
<evidence type="ECO:0000256" key="5">
    <source>
        <dbReference type="PROSITE-ProRule" id="PRU00042"/>
    </source>
</evidence>
<comment type="caution">
    <text evidence="7">The sequence shown here is derived from an EMBL/GenBank/DDBJ whole genome shotgun (WGS) entry which is preliminary data.</text>
</comment>
<accession>A0AAW1KHJ8</accession>
<dbReference type="InterPro" id="IPR051061">
    <property type="entry name" value="Zinc_finger_trans_reg"/>
</dbReference>
<keyword evidence="8" id="KW-1185">Reference proteome</keyword>